<feature type="compositionally biased region" description="Acidic residues" evidence="1">
    <location>
        <begin position="28"/>
        <end position="37"/>
    </location>
</feature>
<dbReference type="Pfam" id="PF11748">
    <property type="entry name" value="DUF3306"/>
    <property type="match status" value="1"/>
</dbReference>
<feature type="region of interest" description="Disordered" evidence="1">
    <location>
        <begin position="113"/>
        <end position="159"/>
    </location>
</feature>
<accession>A0A837GB17</accession>
<evidence type="ECO:0000256" key="1">
    <source>
        <dbReference type="SAM" id="MobiDB-lite"/>
    </source>
</evidence>
<protein>
    <submittedName>
        <fullName evidence="2">Uncharacterized protein</fullName>
    </submittedName>
</protein>
<organism evidence="2">
    <name type="scientific">Vibrio coralliilyticus</name>
    <dbReference type="NCBI Taxonomy" id="190893"/>
    <lineage>
        <taxon>Bacteria</taxon>
        <taxon>Pseudomonadati</taxon>
        <taxon>Pseudomonadota</taxon>
        <taxon>Gammaproteobacteria</taxon>
        <taxon>Vibrionales</taxon>
        <taxon>Vibrionaceae</taxon>
        <taxon>Vibrio</taxon>
    </lineage>
</organism>
<dbReference type="EMBL" id="JXXR01000001">
    <property type="protein sequence ID" value="KJY77597.1"/>
    <property type="molecule type" value="Genomic_DNA"/>
</dbReference>
<evidence type="ECO:0000313" key="2">
    <source>
        <dbReference type="EMBL" id="KJY77597.1"/>
    </source>
</evidence>
<dbReference type="InterPro" id="IPR021735">
    <property type="entry name" value="DUF3306"/>
</dbReference>
<gene>
    <name evidence="2" type="ORF">TW71_00765</name>
</gene>
<dbReference type="RefSeq" id="WP_045984644.1">
    <property type="nucleotide sequence ID" value="NZ_CP063051.1"/>
</dbReference>
<dbReference type="AlphaFoldDB" id="A0A837GB17"/>
<comment type="caution">
    <text evidence="2">The sequence shown here is derived from an EMBL/GenBank/DDBJ whole genome shotgun (WGS) entry which is preliminary data.</text>
</comment>
<name>A0A837GB17_9VIBR</name>
<feature type="compositionally biased region" description="Acidic residues" evidence="1">
    <location>
        <begin position="114"/>
        <end position="131"/>
    </location>
</feature>
<sequence length="159" mass="17506">MASSFISRWSKRKLDGEQEQSTSFSELPSEEVVEQAEGDGGSTDNALEQDSEETSVAALLVSEAESAAKKAALRKLFLSGEFSEVDRLNDYDHDYKAVKSLSTDVAAKLREWVNQDDEQENSTDVESDSSDVEQPLNTENDLSAETDADEVGQNIPHKK</sequence>
<feature type="region of interest" description="Disordered" evidence="1">
    <location>
        <begin position="1"/>
        <end position="54"/>
    </location>
</feature>
<reference evidence="2" key="1">
    <citation type="journal article" date="2015" name="BMC Genomics">
        <title>Genome mining reveals unlocked bioactive potential of marine Gram-negative bacteria.</title>
        <authorList>
            <person name="Machado H."/>
            <person name="Sonnenschein E.C."/>
            <person name="Melchiorsen J."/>
            <person name="Gram L."/>
        </authorList>
    </citation>
    <scope>NUCLEOTIDE SEQUENCE</scope>
    <source>
        <strain evidence="2">S2052</strain>
    </source>
</reference>
<proteinExistence type="predicted"/>